<evidence type="ECO:0000256" key="13">
    <source>
        <dbReference type="PIRNR" id="PIRNR004930"/>
    </source>
</evidence>
<evidence type="ECO:0000256" key="6">
    <source>
        <dbReference type="ARBA" id="ARBA00022679"/>
    </source>
</evidence>
<evidence type="ECO:0000256" key="9">
    <source>
        <dbReference type="ARBA" id="ARBA00022741"/>
    </source>
</evidence>
<comment type="catalytic activity">
    <reaction evidence="12 13">
        <text>L-threonine + hydrogencarbonate + ATP = L-threonylcarbamoyladenylate + diphosphate + H2O</text>
        <dbReference type="Rhea" id="RHEA:36407"/>
        <dbReference type="ChEBI" id="CHEBI:15377"/>
        <dbReference type="ChEBI" id="CHEBI:17544"/>
        <dbReference type="ChEBI" id="CHEBI:30616"/>
        <dbReference type="ChEBI" id="CHEBI:33019"/>
        <dbReference type="ChEBI" id="CHEBI:57926"/>
        <dbReference type="ChEBI" id="CHEBI:73682"/>
        <dbReference type="EC" id="2.7.7.87"/>
    </reaction>
</comment>
<evidence type="ECO:0000256" key="8">
    <source>
        <dbReference type="ARBA" id="ARBA00022695"/>
    </source>
</evidence>
<keyword evidence="9 13" id="KW-0547">Nucleotide-binding</keyword>
<evidence type="ECO:0000313" key="16">
    <source>
        <dbReference type="Proteomes" id="UP000248584"/>
    </source>
</evidence>
<organism evidence="15 16">
    <name type="scientific">Nonlabens dokdonensis</name>
    <dbReference type="NCBI Taxonomy" id="328515"/>
    <lineage>
        <taxon>Bacteria</taxon>
        <taxon>Pseudomonadati</taxon>
        <taxon>Bacteroidota</taxon>
        <taxon>Flavobacteriia</taxon>
        <taxon>Flavobacteriales</taxon>
        <taxon>Flavobacteriaceae</taxon>
        <taxon>Nonlabens</taxon>
    </lineage>
</organism>
<dbReference type="InterPro" id="IPR050156">
    <property type="entry name" value="TC-AMP_synthase_SUA5"/>
</dbReference>
<evidence type="ECO:0000256" key="3">
    <source>
        <dbReference type="ARBA" id="ARBA00012584"/>
    </source>
</evidence>
<dbReference type="Gene3D" id="3.40.50.11030">
    <property type="entry name" value="Threonylcarbamoyl-AMP synthase, C-terminal domain"/>
    <property type="match status" value="1"/>
</dbReference>
<keyword evidence="5 13" id="KW-0963">Cytoplasm</keyword>
<evidence type="ECO:0000256" key="2">
    <source>
        <dbReference type="ARBA" id="ARBA00007663"/>
    </source>
</evidence>
<evidence type="ECO:0000256" key="10">
    <source>
        <dbReference type="ARBA" id="ARBA00022840"/>
    </source>
</evidence>
<evidence type="ECO:0000259" key="14">
    <source>
        <dbReference type="PROSITE" id="PS51163"/>
    </source>
</evidence>
<keyword evidence="16" id="KW-1185">Reference proteome</keyword>
<reference evidence="15 16" key="1">
    <citation type="submission" date="2018-06" db="EMBL/GenBank/DDBJ databases">
        <title>Genomic Encyclopedia of Archaeal and Bacterial Type Strains, Phase II (KMG-II): from individual species to whole genera.</title>
        <authorList>
            <person name="Goeker M."/>
        </authorList>
    </citation>
    <scope>NUCLEOTIDE SEQUENCE [LARGE SCALE GENOMIC DNA]</scope>
    <source>
        <strain evidence="15 16">DSM 17205</strain>
    </source>
</reference>
<evidence type="ECO:0000313" key="15">
    <source>
        <dbReference type="EMBL" id="PZX44179.1"/>
    </source>
</evidence>
<keyword evidence="7 13" id="KW-0819">tRNA processing</keyword>
<dbReference type="PROSITE" id="PS51163">
    <property type="entry name" value="YRDC"/>
    <property type="match status" value="1"/>
</dbReference>
<feature type="domain" description="YrdC-like" evidence="14">
    <location>
        <begin position="5"/>
        <end position="191"/>
    </location>
</feature>
<comment type="similarity">
    <text evidence="2 13">Belongs to the SUA5 family.</text>
</comment>
<dbReference type="Pfam" id="PF01300">
    <property type="entry name" value="Sua5_yciO_yrdC"/>
    <property type="match status" value="1"/>
</dbReference>
<name>A0ABX5Q292_9FLAO</name>
<evidence type="ECO:0000256" key="4">
    <source>
        <dbReference type="ARBA" id="ARBA00015492"/>
    </source>
</evidence>
<dbReference type="InterPro" id="IPR006070">
    <property type="entry name" value="Sua5-like_dom"/>
</dbReference>
<dbReference type="EMBL" id="QKZR01000001">
    <property type="protein sequence ID" value="PZX44179.1"/>
    <property type="molecule type" value="Genomic_DNA"/>
</dbReference>
<keyword evidence="6 13" id="KW-0808">Transferase</keyword>
<comment type="function">
    <text evidence="13">Required for the formation of a threonylcarbamoyl group on adenosine at position 37 (t(6)A37) in tRNAs that read codons beginning with adenine.</text>
</comment>
<accession>A0ABX5Q292</accession>
<dbReference type="InterPro" id="IPR010923">
    <property type="entry name" value="T(6)A37_SUA5"/>
</dbReference>
<keyword evidence="10 13" id="KW-0067">ATP-binding</keyword>
<dbReference type="PIRSF" id="PIRSF004930">
    <property type="entry name" value="Tln_factor_SUA5"/>
    <property type="match status" value="1"/>
</dbReference>
<dbReference type="PANTHER" id="PTHR17490">
    <property type="entry name" value="SUA5"/>
    <property type="match status" value="1"/>
</dbReference>
<dbReference type="InterPro" id="IPR005145">
    <property type="entry name" value="Sua5_C"/>
</dbReference>
<evidence type="ECO:0000256" key="5">
    <source>
        <dbReference type="ARBA" id="ARBA00022490"/>
    </source>
</evidence>
<dbReference type="RefSeq" id="WP_015362025.1">
    <property type="nucleotide sequence ID" value="NZ_QKZR01000001.1"/>
</dbReference>
<protein>
    <recommendedName>
        <fullName evidence="4 13">Threonylcarbamoyl-AMP synthase</fullName>
        <shortName evidence="13">TC-AMP synthase</shortName>
        <ecNumber evidence="3 13">2.7.7.87</ecNumber>
    </recommendedName>
    <alternativeName>
        <fullName evidence="11 13">L-threonylcarbamoyladenylate synthase</fullName>
    </alternativeName>
</protein>
<dbReference type="NCBIfam" id="TIGR00057">
    <property type="entry name" value="L-threonylcarbamoyladenylate synthase"/>
    <property type="match status" value="1"/>
</dbReference>
<keyword evidence="8 13" id="KW-0548">Nucleotidyltransferase</keyword>
<proteinExistence type="inferred from homology"/>
<comment type="subcellular location">
    <subcellularLocation>
        <location evidence="1 13">Cytoplasm</location>
    </subcellularLocation>
</comment>
<evidence type="ECO:0000256" key="1">
    <source>
        <dbReference type="ARBA" id="ARBA00004496"/>
    </source>
</evidence>
<gene>
    <name evidence="15" type="ORF">LX97_01188</name>
</gene>
<dbReference type="Gene3D" id="3.90.870.10">
    <property type="entry name" value="DHBP synthase"/>
    <property type="match status" value="1"/>
</dbReference>
<dbReference type="Pfam" id="PF03481">
    <property type="entry name" value="Sua5_C"/>
    <property type="match status" value="1"/>
</dbReference>
<evidence type="ECO:0000256" key="7">
    <source>
        <dbReference type="ARBA" id="ARBA00022694"/>
    </source>
</evidence>
<evidence type="ECO:0000256" key="11">
    <source>
        <dbReference type="ARBA" id="ARBA00029774"/>
    </source>
</evidence>
<dbReference type="Proteomes" id="UP000248584">
    <property type="component" value="Unassembled WGS sequence"/>
</dbReference>
<sequence>MTIVSKDLLKAAEILSKEELVAIPTETVYGLAGNIYSETAIKKIFEMKNRPFFNPLIVHIHSVEQVEDLAVDFPEKAQELAKAFWPGSLTLVLKKNDKVPDLITAGKDTVGIRMPNHSLTLELLRNLDFPVAAPSANPFTHISPTTAQHVKNYFDGKLEMVLDGGNCTNGIESTIVGFENGEPVVYRLGSISVEEIERVVGKVSVRNNKEQAPNAPGMLEKHYAPRTKTYLVQDISAFIKQHPDKKIGLLLHSTDHESFDVSSITYLSKTGNLKEAASRLYSAMHEMDQLDLDMIIAQRLPDYDLGKSINDRLERATK</sequence>
<dbReference type="SUPFAM" id="SSF55821">
    <property type="entry name" value="YrdC/RibB"/>
    <property type="match status" value="1"/>
</dbReference>
<comment type="caution">
    <text evidence="15">The sequence shown here is derived from an EMBL/GenBank/DDBJ whole genome shotgun (WGS) entry which is preliminary data.</text>
</comment>
<evidence type="ECO:0000256" key="12">
    <source>
        <dbReference type="ARBA" id="ARBA00048366"/>
    </source>
</evidence>
<dbReference type="InterPro" id="IPR017945">
    <property type="entry name" value="DHBP_synth_RibB-like_a/b_dom"/>
</dbReference>
<dbReference type="InterPro" id="IPR038385">
    <property type="entry name" value="Sua5/YwlC_C"/>
</dbReference>
<dbReference type="PANTHER" id="PTHR17490:SF16">
    <property type="entry name" value="THREONYLCARBAMOYL-AMP SYNTHASE"/>
    <property type="match status" value="1"/>
</dbReference>
<dbReference type="EC" id="2.7.7.87" evidence="3 13"/>